<feature type="region of interest" description="Disordered" evidence="1">
    <location>
        <begin position="640"/>
        <end position="683"/>
    </location>
</feature>
<dbReference type="Proteomes" id="UP000669133">
    <property type="component" value="Unassembled WGS sequence"/>
</dbReference>
<name>A0A8H7ZJD0_9ASCO</name>
<dbReference type="Pfam" id="PF02752">
    <property type="entry name" value="Arrestin_C"/>
    <property type="match status" value="1"/>
</dbReference>
<feature type="region of interest" description="Disordered" evidence="1">
    <location>
        <begin position="1"/>
        <end position="72"/>
    </location>
</feature>
<evidence type="ECO:0000313" key="4">
    <source>
        <dbReference type="Proteomes" id="UP000669133"/>
    </source>
</evidence>
<dbReference type="GeneID" id="93650406"/>
<feature type="compositionally biased region" description="Polar residues" evidence="1">
    <location>
        <begin position="248"/>
        <end position="276"/>
    </location>
</feature>
<gene>
    <name evidence="3" type="ORF">I9W82_001777</name>
</gene>
<dbReference type="PANTHER" id="PTHR11188:SF174">
    <property type="entry name" value="ARRESTIN-RELATED TRAFFICKING ADAPTER 10-RELATED"/>
    <property type="match status" value="1"/>
</dbReference>
<dbReference type="Gene3D" id="2.60.40.640">
    <property type="match status" value="1"/>
</dbReference>
<dbReference type="RefSeq" id="XP_067549013.1">
    <property type="nucleotide sequence ID" value="XM_067690559.1"/>
</dbReference>
<evidence type="ECO:0000313" key="3">
    <source>
        <dbReference type="EMBL" id="KAG5419897.1"/>
    </source>
</evidence>
<dbReference type="GO" id="GO:0031625">
    <property type="term" value="F:ubiquitin protein ligase binding"/>
    <property type="evidence" value="ECO:0007669"/>
    <property type="project" value="TreeGrafter"/>
</dbReference>
<feature type="domain" description="Arrestin C-terminal-like" evidence="2">
    <location>
        <begin position="354"/>
        <end position="525"/>
    </location>
</feature>
<reference evidence="3 4" key="1">
    <citation type="submission" date="2020-12" db="EMBL/GenBank/DDBJ databases">
        <title>Effect of drift, selection, and recombination on the evolution of hybrid genomes in Candida yeast pathogens.</title>
        <authorList>
            <person name="Mixao V."/>
            <person name="Ksiezopolska E."/>
            <person name="Saus E."/>
            <person name="Boekhout T."/>
            <person name="Gacser A."/>
            <person name="Gabaldon T."/>
        </authorList>
    </citation>
    <scope>NUCLEOTIDE SEQUENCE [LARGE SCALE GENOMIC DNA]</scope>
    <source>
        <strain evidence="3 4">BP57</strain>
    </source>
</reference>
<feature type="region of interest" description="Disordered" evidence="1">
    <location>
        <begin position="185"/>
        <end position="276"/>
    </location>
</feature>
<feature type="compositionally biased region" description="Basic and acidic residues" evidence="1">
    <location>
        <begin position="1021"/>
        <end position="1030"/>
    </location>
</feature>
<feature type="region of interest" description="Disordered" evidence="1">
    <location>
        <begin position="750"/>
        <end position="805"/>
    </location>
</feature>
<feature type="compositionally biased region" description="Polar residues" evidence="1">
    <location>
        <begin position="17"/>
        <end position="28"/>
    </location>
</feature>
<feature type="region of interest" description="Disordered" evidence="1">
    <location>
        <begin position="831"/>
        <end position="912"/>
    </location>
</feature>
<accession>A0A8H7ZJD0</accession>
<dbReference type="OrthoDB" id="2238745at2759"/>
<organism evidence="3 4">
    <name type="scientific">Candida metapsilosis</name>
    <dbReference type="NCBI Taxonomy" id="273372"/>
    <lineage>
        <taxon>Eukaryota</taxon>
        <taxon>Fungi</taxon>
        <taxon>Dikarya</taxon>
        <taxon>Ascomycota</taxon>
        <taxon>Saccharomycotina</taxon>
        <taxon>Pichiomycetes</taxon>
        <taxon>Debaryomycetaceae</taxon>
        <taxon>Candida/Lodderomyces clade</taxon>
        <taxon>Candida</taxon>
    </lineage>
</organism>
<feature type="compositionally biased region" description="Basic and acidic residues" evidence="1">
    <location>
        <begin position="795"/>
        <end position="805"/>
    </location>
</feature>
<dbReference type="GO" id="GO:0030674">
    <property type="term" value="F:protein-macromolecule adaptor activity"/>
    <property type="evidence" value="ECO:0007669"/>
    <property type="project" value="TreeGrafter"/>
</dbReference>
<dbReference type="AlphaFoldDB" id="A0A8H7ZJD0"/>
<feature type="compositionally biased region" description="Low complexity" evidence="1">
    <location>
        <begin position="29"/>
        <end position="48"/>
    </location>
</feature>
<feature type="compositionally biased region" description="Low complexity" evidence="1">
    <location>
        <begin position="213"/>
        <end position="224"/>
    </location>
</feature>
<proteinExistence type="predicted"/>
<feature type="compositionally biased region" description="Polar residues" evidence="1">
    <location>
        <begin position="873"/>
        <end position="888"/>
    </location>
</feature>
<feature type="compositionally biased region" description="Acidic residues" evidence="1">
    <location>
        <begin position="1068"/>
        <end position="1078"/>
    </location>
</feature>
<dbReference type="InterPro" id="IPR050357">
    <property type="entry name" value="Arrestin_domain-protein"/>
</dbReference>
<dbReference type="InterPro" id="IPR014752">
    <property type="entry name" value="Arrestin-like_C"/>
</dbReference>
<dbReference type="EMBL" id="JAEOAQ010000002">
    <property type="protein sequence ID" value="KAG5419897.1"/>
    <property type="molecule type" value="Genomic_DNA"/>
</dbReference>
<dbReference type="InterPro" id="IPR014756">
    <property type="entry name" value="Ig_E-set"/>
</dbReference>
<dbReference type="PANTHER" id="PTHR11188">
    <property type="entry name" value="ARRESTIN DOMAIN CONTAINING PROTEIN"/>
    <property type="match status" value="1"/>
</dbReference>
<dbReference type="SMART" id="SM01017">
    <property type="entry name" value="Arrestin_C"/>
    <property type="match status" value="1"/>
</dbReference>
<evidence type="ECO:0000259" key="2">
    <source>
        <dbReference type="SMART" id="SM01017"/>
    </source>
</evidence>
<dbReference type="GO" id="GO:0005829">
    <property type="term" value="C:cytosol"/>
    <property type="evidence" value="ECO:0007669"/>
    <property type="project" value="TreeGrafter"/>
</dbReference>
<dbReference type="GO" id="GO:0070086">
    <property type="term" value="P:ubiquitin-dependent endocytosis"/>
    <property type="evidence" value="ECO:0007669"/>
    <property type="project" value="TreeGrafter"/>
</dbReference>
<keyword evidence="4" id="KW-1185">Reference proteome</keyword>
<comment type="caution">
    <text evidence="3">The sequence shown here is derived from an EMBL/GenBank/DDBJ whole genome shotgun (WGS) entry which is preliminary data.</text>
</comment>
<protein>
    <recommendedName>
        <fullName evidence="2">Arrestin C-terminal-like domain-containing protein</fullName>
    </recommendedName>
</protein>
<feature type="region of interest" description="Disordered" evidence="1">
    <location>
        <begin position="1018"/>
        <end position="1133"/>
    </location>
</feature>
<dbReference type="InterPro" id="IPR011022">
    <property type="entry name" value="Arrestin_C-like"/>
</dbReference>
<dbReference type="SUPFAM" id="SSF81296">
    <property type="entry name" value="E set domains"/>
    <property type="match status" value="1"/>
</dbReference>
<sequence length="1133" mass="124985">MPSTSKIPNSPLFPPSRLSTTANNNREPQQQQQRQNSQSSLQHAPHSSQNRRHHSTSSTSNHQMFLPTLPDKPTTATSSLAAYIIPSEPVLFVQGFEPHEYESRPPTLLRGSLYIRVFKPTKIKSITLSFKGVQRTDWPEGIPPKKNVYNENNDIINHTWPFFQASPTSPPLPNNGADIFIEKNGETHHSSSSPTDDLRSVRSNTPPPHLSHRSSTGGSSIASSSHHHNENFFTRNLSPSFMRRSKSPAPSDTSTTAGFSDLTSIVSPSSNDPNSSMQFVPGDYLYNFEHPLPPSIPETCNVTFGVTSYNLEVSIQRPGAFKSNLSGRLPITIVRTPSELNMEENESIVISRDWEDQIKYDIVIGAKSVVLDSYLPLAFRFVPLFGKVALHRIRIYLTENLEYYCCNKKVHRMEPVKKFLLLEHKARKGRSLLQKNPQDESSVGLDEYDEDILPKELEFQLYVPKSVIGRLNAQIHPDTSYENIQAHHWIKICLRISKMDPENPGKRKHYEISIDSPIHVLSPLAAHNNTLLPAYDDLVDTPPPHGVSLRSPSQNPLSPGVIPVDGNVTQSVEFHHISTDMDAGATERDADMHLEANLYKPKDEHTITTINSPQAKPHPDTFTSPLASPVQRPIHLIRKPSIAPPPFEESTKSPPVMSLHPPAYGDILHPRDSSDNNGSRSLAVGDGRAEASLSLSPLRIDDEVGQHFVNPLSTTTSSTSSGGALTVESSTGLQVNTAAPVRDLLIQQLQGHNGGGSHDASPTQAQEHKPLVDATGPRSSVPEISINGANMNPDENVKEETTEDNHDNAHLSVGARNRSQLSLNEAVVDDDAEGDLGEDPHSPISPRLAPISFTHRRSSSRGAEELPPIDNDLASTSPRKSDSNSTIPLSPLRQPHIPHDSRSRSSSVSTTNSFELPIDQTLPLLNMSTSSFQPSPTRASFADNPRIRASIDTNVHSQDPYFYEGRNSSISSSIYDLSQQRQSQPTMKPMGIISDYMSAHDDDFYKLNSLHHLRNPRIKKHYQDTPRDEVDKEEEEEVEKLGPTSTSHVGNVDVPGQQSSAAANFNNNDDEYDVEEESGSSLSSNEIHRQGQDTRAINSKSHGGGSSGDNQDSKLHDVQEIPPGLKVGYVIDN</sequence>
<evidence type="ECO:0000256" key="1">
    <source>
        <dbReference type="SAM" id="MobiDB-lite"/>
    </source>
</evidence>